<accession>A0ABP7LN45</accession>
<keyword evidence="2" id="KW-1185">Reference proteome</keyword>
<dbReference type="RefSeq" id="WP_344699815.1">
    <property type="nucleotide sequence ID" value="NZ_BAABBM010000001.1"/>
</dbReference>
<evidence type="ECO:0000313" key="1">
    <source>
        <dbReference type="EMBL" id="GAA3903573.1"/>
    </source>
</evidence>
<comment type="caution">
    <text evidence="1">The sequence shown here is derived from an EMBL/GenBank/DDBJ whole genome shotgun (WGS) entry which is preliminary data.</text>
</comment>
<organism evidence="1 2">
    <name type="scientific">Sphingomonas limnosediminicola</name>
    <dbReference type="NCBI Taxonomy" id="940133"/>
    <lineage>
        <taxon>Bacteria</taxon>
        <taxon>Pseudomonadati</taxon>
        <taxon>Pseudomonadota</taxon>
        <taxon>Alphaproteobacteria</taxon>
        <taxon>Sphingomonadales</taxon>
        <taxon>Sphingomonadaceae</taxon>
        <taxon>Sphingomonas</taxon>
    </lineage>
</organism>
<name>A0ABP7LN45_9SPHN</name>
<dbReference type="Proteomes" id="UP001500827">
    <property type="component" value="Unassembled WGS sequence"/>
</dbReference>
<dbReference type="EMBL" id="BAABBM010000001">
    <property type="protein sequence ID" value="GAA3903573.1"/>
    <property type="molecule type" value="Genomic_DNA"/>
</dbReference>
<proteinExistence type="predicted"/>
<gene>
    <name evidence="1" type="ORF">GCM10022276_22780</name>
</gene>
<sequence length="65" mass="7300">MSTLEFYNARAAECRAQAHGSPLLNVRDRCLSAASAWDSMAERVRRTQTYRVEDAARKAAEGRRA</sequence>
<evidence type="ECO:0000313" key="2">
    <source>
        <dbReference type="Proteomes" id="UP001500827"/>
    </source>
</evidence>
<protein>
    <submittedName>
        <fullName evidence="1">Uncharacterized protein</fullName>
    </submittedName>
</protein>
<reference evidence="2" key="1">
    <citation type="journal article" date="2019" name="Int. J. Syst. Evol. Microbiol.">
        <title>The Global Catalogue of Microorganisms (GCM) 10K type strain sequencing project: providing services to taxonomists for standard genome sequencing and annotation.</title>
        <authorList>
            <consortium name="The Broad Institute Genomics Platform"/>
            <consortium name="The Broad Institute Genome Sequencing Center for Infectious Disease"/>
            <person name="Wu L."/>
            <person name="Ma J."/>
        </authorList>
    </citation>
    <scope>NUCLEOTIDE SEQUENCE [LARGE SCALE GENOMIC DNA]</scope>
    <source>
        <strain evidence="2">JCM 17543</strain>
    </source>
</reference>